<protein>
    <recommendedName>
        <fullName evidence="4">Zinc-ribbon domain-containing protein</fullName>
    </recommendedName>
</protein>
<proteinExistence type="predicted"/>
<accession>A0A1M6IBV2</accession>
<keyword evidence="3" id="KW-1185">Reference proteome</keyword>
<dbReference type="EMBL" id="FQZV01000020">
    <property type="protein sequence ID" value="SHJ31921.1"/>
    <property type="molecule type" value="Genomic_DNA"/>
</dbReference>
<reference evidence="3" key="1">
    <citation type="submission" date="2016-11" db="EMBL/GenBank/DDBJ databases">
        <authorList>
            <person name="Varghese N."/>
            <person name="Submissions S."/>
        </authorList>
    </citation>
    <scope>NUCLEOTIDE SEQUENCE [LARGE SCALE GENOMIC DNA]</scope>
    <source>
        <strain evidence="3">DSM 17957</strain>
    </source>
</reference>
<gene>
    <name evidence="2" type="ORF">SAMN02745975_01805</name>
</gene>
<dbReference type="RefSeq" id="WP_110940958.1">
    <property type="nucleotide sequence ID" value="NZ_FQZV01000020.1"/>
</dbReference>
<organism evidence="2 3">
    <name type="scientific">Geosporobacter subterraneus DSM 17957</name>
    <dbReference type="NCBI Taxonomy" id="1121919"/>
    <lineage>
        <taxon>Bacteria</taxon>
        <taxon>Bacillati</taxon>
        <taxon>Bacillota</taxon>
        <taxon>Clostridia</taxon>
        <taxon>Peptostreptococcales</taxon>
        <taxon>Thermotaleaceae</taxon>
        <taxon>Geosporobacter</taxon>
    </lineage>
</organism>
<dbReference type="OrthoDB" id="9788304at2"/>
<evidence type="ECO:0000256" key="1">
    <source>
        <dbReference type="SAM" id="Coils"/>
    </source>
</evidence>
<evidence type="ECO:0000313" key="3">
    <source>
        <dbReference type="Proteomes" id="UP000184536"/>
    </source>
</evidence>
<feature type="coiled-coil region" evidence="1">
    <location>
        <begin position="28"/>
        <end position="87"/>
    </location>
</feature>
<evidence type="ECO:0008006" key="4">
    <source>
        <dbReference type="Google" id="ProtNLM"/>
    </source>
</evidence>
<dbReference type="Proteomes" id="UP000184536">
    <property type="component" value="Unassembled WGS sequence"/>
</dbReference>
<evidence type="ECO:0000313" key="2">
    <source>
        <dbReference type="EMBL" id="SHJ31921.1"/>
    </source>
</evidence>
<name>A0A1M6IBV2_9FIRM</name>
<dbReference type="AlphaFoldDB" id="A0A1M6IBV2"/>
<keyword evidence="1" id="KW-0175">Coiled coil</keyword>
<sequence>MEFFNKLGQKVSEGSRVLSDTTDKLLEIADNKLAINRLEAEIDEIKMLIGELVFKNYLGKSVPPALIQEKCEELERLFQEVARIRGRLVQMKGVTYCRRCGSQVRGGDSSCQTCGYPIV</sequence>